<feature type="repeat" description="WD" evidence="5">
    <location>
        <begin position="185"/>
        <end position="223"/>
    </location>
</feature>
<evidence type="ECO:0000256" key="1">
    <source>
        <dbReference type="ARBA" id="ARBA00022574"/>
    </source>
</evidence>
<dbReference type="GO" id="GO:0000209">
    <property type="term" value="P:protein polyubiquitination"/>
    <property type="evidence" value="ECO:0007669"/>
    <property type="project" value="TreeGrafter"/>
</dbReference>
<organism evidence="7 8">
    <name type="scientific">Batrachochytrium dendrobatidis (strain JEL423)</name>
    <dbReference type="NCBI Taxonomy" id="403673"/>
    <lineage>
        <taxon>Eukaryota</taxon>
        <taxon>Fungi</taxon>
        <taxon>Fungi incertae sedis</taxon>
        <taxon>Chytridiomycota</taxon>
        <taxon>Chytridiomycota incertae sedis</taxon>
        <taxon>Chytridiomycetes</taxon>
        <taxon>Rhizophydiales</taxon>
        <taxon>Rhizophydiales incertae sedis</taxon>
        <taxon>Batrachochytrium</taxon>
    </lineage>
</organism>
<keyword evidence="2" id="KW-0677">Repeat</keyword>
<dbReference type="Pfam" id="PF00400">
    <property type="entry name" value="WD40"/>
    <property type="match status" value="3"/>
</dbReference>
<reference evidence="7 8" key="1">
    <citation type="submission" date="2006-10" db="EMBL/GenBank/DDBJ databases">
        <title>The Genome Sequence of Batrachochytrium dendrobatidis JEL423.</title>
        <authorList>
            <consortium name="The Broad Institute Genome Sequencing Platform"/>
            <person name="Birren B."/>
            <person name="Lander E."/>
            <person name="Galagan J."/>
            <person name="Cuomo C."/>
            <person name="Devon K."/>
            <person name="Jaffe D."/>
            <person name="Butler J."/>
            <person name="Alvarez P."/>
            <person name="Gnerre S."/>
            <person name="Grabherr M."/>
            <person name="Kleber M."/>
            <person name="Mauceli E."/>
            <person name="Brockman W."/>
            <person name="Young S."/>
            <person name="LaButti K."/>
            <person name="Sykes S."/>
            <person name="DeCaprio D."/>
            <person name="Crawford M."/>
            <person name="Koehrsen M."/>
            <person name="Engels R."/>
            <person name="Montgomery P."/>
            <person name="Pearson M."/>
            <person name="Howarth C."/>
            <person name="Larson L."/>
            <person name="White J."/>
            <person name="O'Leary S."/>
            <person name="Kodira C."/>
            <person name="Zeng Q."/>
            <person name="Yandava C."/>
            <person name="Alvarado L."/>
            <person name="Longcore J."/>
            <person name="James T."/>
        </authorList>
    </citation>
    <scope>NUCLEOTIDE SEQUENCE [LARGE SCALE GENOMIC DNA]</scope>
    <source>
        <strain evidence="7 8">JEL423</strain>
    </source>
</reference>
<dbReference type="STRING" id="403673.A0A177WZ66"/>
<feature type="repeat" description="WD" evidence="5">
    <location>
        <begin position="335"/>
        <end position="376"/>
    </location>
</feature>
<feature type="compositionally biased region" description="Acidic residues" evidence="6">
    <location>
        <begin position="388"/>
        <end position="400"/>
    </location>
</feature>
<dbReference type="GO" id="GO:0000109">
    <property type="term" value="C:nucleotide-excision repair complex"/>
    <property type="evidence" value="ECO:0007669"/>
    <property type="project" value="TreeGrafter"/>
</dbReference>
<sequence>MKPSIHHRPYLSTLSRTGLLHNSQQQPGSDSISLNIFLLLKQRELVPDRAGSLCPLPLVWAARQYANIQVSENKTIGSHTAGNGCTWLDIAQSNDRFGLGHSAKITGVYWFPLDPGLFTTSSFDRCIKVWDSATLEAAFTFRLDDSVYTHVMSPIASTHALIAAGTKASHIRLCDLKSGALTHSLAGHKGPAVSLQWSPVHEFLLASGSVDGTIKFWDIRKGNACIWSTYHSENMHYSKTSPYSQHPRVNGLIFTSDGQSLVSTSHDERIHLWNVMAGTRREVYYGPHFHNRTPATLKMAITPLDSTLRPLLIYPSDTHHILMYDLWTGELVKRLSAHLGRVGCIAIRPETQQFVSGGVSDPILLWEPKNSTEQNKTNQNQFGNGELDPMDDAWSDAESG</sequence>
<evidence type="ECO:0000256" key="5">
    <source>
        <dbReference type="PROSITE-ProRule" id="PRU00221"/>
    </source>
</evidence>
<proteinExistence type="predicted"/>
<gene>
    <name evidence="7" type="ORF">BDEG_27912</name>
</gene>
<dbReference type="PROSITE" id="PS50082">
    <property type="entry name" value="WD_REPEATS_2"/>
    <property type="match status" value="4"/>
</dbReference>
<reference evidence="7 8" key="2">
    <citation type="submission" date="2016-05" db="EMBL/GenBank/DDBJ databases">
        <title>Lineage-specific infection strategies underlie the spectrum of fungal disease in amphibians.</title>
        <authorList>
            <person name="Cuomo C.A."/>
            <person name="Farrer R.A."/>
            <person name="James T."/>
            <person name="Longcore J."/>
            <person name="Birren B."/>
        </authorList>
    </citation>
    <scope>NUCLEOTIDE SEQUENCE [LARGE SCALE GENOMIC DNA]</scope>
    <source>
        <strain evidence="7 8">JEL423</strain>
    </source>
</reference>
<feature type="compositionally biased region" description="Polar residues" evidence="6">
    <location>
        <begin position="369"/>
        <end position="383"/>
    </location>
</feature>
<dbReference type="PANTHER" id="PTHR46202">
    <property type="entry name" value="DNA EXCISION REPAIR PROTEIN ERCC-8"/>
    <property type="match status" value="1"/>
</dbReference>
<dbReference type="Gene3D" id="2.130.10.10">
    <property type="entry name" value="YVTN repeat-like/Quinoprotein amine dehydrogenase"/>
    <property type="match status" value="1"/>
</dbReference>
<dbReference type="GO" id="GO:0031464">
    <property type="term" value="C:Cul4A-RING E3 ubiquitin ligase complex"/>
    <property type="evidence" value="ECO:0007669"/>
    <property type="project" value="TreeGrafter"/>
</dbReference>
<evidence type="ECO:0000256" key="4">
    <source>
        <dbReference type="ARBA" id="ARBA00023204"/>
    </source>
</evidence>
<feature type="repeat" description="WD" evidence="5">
    <location>
        <begin position="249"/>
        <end position="283"/>
    </location>
</feature>
<dbReference type="SUPFAM" id="SSF50978">
    <property type="entry name" value="WD40 repeat-like"/>
    <property type="match status" value="1"/>
</dbReference>
<dbReference type="PANTHER" id="PTHR46202:SF1">
    <property type="entry name" value="DNA EXCISION REPAIR PROTEIN ERCC-8"/>
    <property type="match status" value="1"/>
</dbReference>
<dbReference type="InterPro" id="IPR015943">
    <property type="entry name" value="WD40/YVTN_repeat-like_dom_sf"/>
</dbReference>
<dbReference type="PROSITE" id="PS50294">
    <property type="entry name" value="WD_REPEATS_REGION"/>
    <property type="match status" value="1"/>
</dbReference>
<dbReference type="AlphaFoldDB" id="A0A177WZ66"/>
<name>A0A177WZ66_BATDL</name>
<keyword evidence="1 5" id="KW-0853">WD repeat</keyword>
<protein>
    <submittedName>
        <fullName evidence="7">Uncharacterized protein</fullName>
    </submittedName>
</protein>
<dbReference type="eggNOG" id="KOG4283">
    <property type="taxonomic scope" value="Eukaryota"/>
</dbReference>
<dbReference type="EMBL" id="DS022313">
    <property type="protein sequence ID" value="OAJ44710.1"/>
    <property type="molecule type" value="Genomic_DNA"/>
</dbReference>
<evidence type="ECO:0000256" key="6">
    <source>
        <dbReference type="SAM" id="MobiDB-lite"/>
    </source>
</evidence>
<dbReference type="InterPro" id="IPR042238">
    <property type="entry name" value="Rad28/ERCC8/Ckn1/ATCSA-1"/>
</dbReference>
<dbReference type="Proteomes" id="UP000077115">
    <property type="component" value="Unassembled WGS sequence"/>
</dbReference>
<dbReference type="InterPro" id="IPR019775">
    <property type="entry name" value="WD40_repeat_CS"/>
</dbReference>
<evidence type="ECO:0000256" key="3">
    <source>
        <dbReference type="ARBA" id="ARBA00022763"/>
    </source>
</evidence>
<dbReference type="GO" id="GO:0006283">
    <property type="term" value="P:transcription-coupled nucleotide-excision repair"/>
    <property type="evidence" value="ECO:0007669"/>
    <property type="project" value="InterPro"/>
</dbReference>
<accession>A0A177WZ66</accession>
<dbReference type="SMART" id="SM00320">
    <property type="entry name" value="WD40"/>
    <property type="match status" value="4"/>
</dbReference>
<dbReference type="OrthoDB" id="361494at2759"/>
<feature type="region of interest" description="Disordered" evidence="6">
    <location>
        <begin position="369"/>
        <end position="400"/>
    </location>
</feature>
<feature type="repeat" description="WD" evidence="5">
    <location>
        <begin position="98"/>
        <end position="140"/>
    </location>
</feature>
<dbReference type="GO" id="GO:0043161">
    <property type="term" value="P:proteasome-mediated ubiquitin-dependent protein catabolic process"/>
    <property type="evidence" value="ECO:0007669"/>
    <property type="project" value="TreeGrafter"/>
</dbReference>
<dbReference type="VEuPathDB" id="FungiDB:BDEG_27912"/>
<dbReference type="InterPro" id="IPR036322">
    <property type="entry name" value="WD40_repeat_dom_sf"/>
</dbReference>
<dbReference type="InterPro" id="IPR001680">
    <property type="entry name" value="WD40_rpt"/>
</dbReference>
<dbReference type="PRINTS" id="PR00320">
    <property type="entry name" value="GPROTEINBRPT"/>
</dbReference>
<keyword evidence="4" id="KW-0234">DNA repair</keyword>
<keyword evidence="3" id="KW-0227">DNA damage</keyword>
<dbReference type="InterPro" id="IPR020472">
    <property type="entry name" value="WD40_PAC1"/>
</dbReference>
<evidence type="ECO:0000256" key="2">
    <source>
        <dbReference type="ARBA" id="ARBA00022737"/>
    </source>
</evidence>
<evidence type="ECO:0000313" key="7">
    <source>
        <dbReference type="EMBL" id="OAJ44710.1"/>
    </source>
</evidence>
<dbReference type="PROSITE" id="PS00678">
    <property type="entry name" value="WD_REPEATS_1"/>
    <property type="match status" value="2"/>
</dbReference>
<evidence type="ECO:0000313" key="8">
    <source>
        <dbReference type="Proteomes" id="UP000077115"/>
    </source>
</evidence>